<accession>A0ACB8GAQ4</accession>
<dbReference type="EMBL" id="CM037614">
    <property type="protein sequence ID" value="KAH8016215.1"/>
    <property type="molecule type" value="Genomic_DNA"/>
</dbReference>
<keyword evidence="2" id="KW-1185">Reference proteome</keyword>
<name>A0ACB8GAQ4_9SAUR</name>
<comment type="caution">
    <text evidence="1">The sequence shown here is derived from an EMBL/GenBank/DDBJ whole genome shotgun (WGS) entry which is preliminary data.</text>
</comment>
<sequence length="301" mass="34758">MPHAKCQVLKINGCSLKVPKPLKHYGSTFGNHESKSHIIVRSDPMTAEKAYVNKSIQASLDKEENILEKFKSLQKDNLQLKSTLKEKDSTISRLRKITKNQAAEYNTAIELEKEHQKETEKQLEESEHLVKEKVQLLDETIRYYTKILQEQHTQHAELVSEMKKQNAVDIRNREEKIARLRQCISNTFQEKSREHHQQMEELRRELNKFIEKTRILKQKLDKEISSKKVREGEYALHQDMKEGRNDLSVSQDCITVDDPFFSGVKPSWVPIAGTLPGCLAGSWLQTVASYTHGPEKPGDDP</sequence>
<evidence type="ECO:0000313" key="1">
    <source>
        <dbReference type="EMBL" id="KAH8016215.1"/>
    </source>
</evidence>
<evidence type="ECO:0000313" key="2">
    <source>
        <dbReference type="Proteomes" id="UP000827872"/>
    </source>
</evidence>
<gene>
    <name evidence="1" type="ORF">K3G42_013885</name>
</gene>
<proteinExistence type="predicted"/>
<organism evidence="1 2">
    <name type="scientific">Sphaerodactylus townsendi</name>
    <dbReference type="NCBI Taxonomy" id="933632"/>
    <lineage>
        <taxon>Eukaryota</taxon>
        <taxon>Metazoa</taxon>
        <taxon>Chordata</taxon>
        <taxon>Craniata</taxon>
        <taxon>Vertebrata</taxon>
        <taxon>Euteleostomi</taxon>
        <taxon>Lepidosauria</taxon>
        <taxon>Squamata</taxon>
        <taxon>Bifurcata</taxon>
        <taxon>Gekkota</taxon>
        <taxon>Sphaerodactylidae</taxon>
        <taxon>Sphaerodactylus</taxon>
    </lineage>
</organism>
<reference evidence="1" key="1">
    <citation type="submission" date="2021-08" db="EMBL/GenBank/DDBJ databases">
        <title>The first chromosome-level gecko genome reveals the dynamic sex chromosomes of Neotropical dwarf geckos (Sphaerodactylidae: Sphaerodactylus).</title>
        <authorList>
            <person name="Pinto B.J."/>
            <person name="Keating S.E."/>
            <person name="Gamble T."/>
        </authorList>
    </citation>
    <scope>NUCLEOTIDE SEQUENCE</scope>
    <source>
        <strain evidence="1">TG3544</strain>
    </source>
</reference>
<dbReference type="Proteomes" id="UP000827872">
    <property type="component" value="Linkage Group LG01"/>
</dbReference>
<protein>
    <submittedName>
        <fullName evidence="1">Uncharacterized protein</fullName>
    </submittedName>
</protein>